<comment type="caution">
    <text evidence="1">The sequence shown here is derived from an EMBL/GenBank/DDBJ whole genome shotgun (WGS) entry which is preliminary data.</text>
</comment>
<name>A0ACC2G1Y0_DALPE</name>
<protein>
    <submittedName>
        <fullName evidence="1">Uncharacterized protein</fullName>
    </submittedName>
</protein>
<dbReference type="Proteomes" id="UP001157502">
    <property type="component" value="Chromosome 19"/>
</dbReference>
<accession>A0ACC2G1Y0</accession>
<organism evidence="1 2">
    <name type="scientific">Dallia pectoralis</name>
    <name type="common">Alaska blackfish</name>
    <dbReference type="NCBI Taxonomy" id="75939"/>
    <lineage>
        <taxon>Eukaryota</taxon>
        <taxon>Metazoa</taxon>
        <taxon>Chordata</taxon>
        <taxon>Craniata</taxon>
        <taxon>Vertebrata</taxon>
        <taxon>Euteleostomi</taxon>
        <taxon>Actinopterygii</taxon>
        <taxon>Neopterygii</taxon>
        <taxon>Teleostei</taxon>
        <taxon>Protacanthopterygii</taxon>
        <taxon>Esociformes</taxon>
        <taxon>Umbridae</taxon>
        <taxon>Dallia</taxon>
    </lineage>
</organism>
<sequence length="73" mass="8188">MSYYTDIIQEPPQTVLLRSFQIENCTSCEGVEYSCIPVTTGMKTFPTRRQNYTHTGSGASENGPVWNHSAVRT</sequence>
<gene>
    <name evidence="1" type="ORF">DPEC_G00230120</name>
</gene>
<evidence type="ECO:0000313" key="1">
    <source>
        <dbReference type="EMBL" id="KAJ7997545.1"/>
    </source>
</evidence>
<reference evidence="1" key="1">
    <citation type="submission" date="2021-05" db="EMBL/GenBank/DDBJ databases">
        <authorList>
            <person name="Pan Q."/>
            <person name="Jouanno E."/>
            <person name="Zahm M."/>
            <person name="Klopp C."/>
            <person name="Cabau C."/>
            <person name="Louis A."/>
            <person name="Berthelot C."/>
            <person name="Parey E."/>
            <person name="Roest Crollius H."/>
            <person name="Montfort J."/>
            <person name="Robinson-Rechavi M."/>
            <person name="Bouchez O."/>
            <person name="Lampietro C."/>
            <person name="Lopez Roques C."/>
            <person name="Donnadieu C."/>
            <person name="Postlethwait J."/>
            <person name="Bobe J."/>
            <person name="Dillon D."/>
            <person name="Chandos A."/>
            <person name="von Hippel F."/>
            <person name="Guiguen Y."/>
        </authorList>
    </citation>
    <scope>NUCLEOTIDE SEQUENCE</scope>
    <source>
        <strain evidence="1">YG-Jan2019</strain>
    </source>
</reference>
<dbReference type="EMBL" id="CM055746">
    <property type="protein sequence ID" value="KAJ7997545.1"/>
    <property type="molecule type" value="Genomic_DNA"/>
</dbReference>
<evidence type="ECO:0000313" key="2">
    <source>
        <dbReference type="Proteomes" id="UP001157502"/>
    </source>
</evidence>
<keyword evidence="2" id="KW-1185">Reference proteome</keyword>
<proteinExistence type="predicted"/>